<accession>A0A4Y1ZZL4</accession>
<dbReference type="AlphaFoldDB" id="A0A4Y1ZZL4"/>
<organism evidence="1 2">
    <name type="scientific">Araneus ventricosus</name>
    <name type="common">Orbweaver spider</name>
    <name type="synonym">Epeira ventricosa</name>
    <dbReference type="NCBI Taxonomy" id="182803"/>
    <lineage>
        <taxon>Eukaryota</taxon>
        <taxon>Metazoa</taxon>
        <taxon>Ecdysozoa</taxon>
        <taxon>Arthropoda</taxon>
        <taxon>Chelicerata</taxon>
        <taxon>Arachnida</taxon>
        <taxon>Araneae</taxon>
        <taxon>Araneomorphae</taxon>
        <taxon>Entelegynae</taxon>
        <taxon>Araneoidea</taxon>
        <taxon>Araneidae</taxon>
        <taxon>Araneus</taxon>
    </lineage>
</organism>
<evidence type="ECO:0000313" key="1">
    <source>
        <dbReference type="EMBL" id="GBL72274.1"/>
    </source>
</evidence>
<comment type="caution">
    <text evidence="1">The sequence shown here is derived from an EMBL/GenBank/DDBJ whole genome shotgun (WGS) entry which is preliminary data.</text>
</comment>
<dbReference type="Proteomes" id="UP000499080">
    <property type="component" value="Unassembled WGS sequence"/>
</dbReference>
<protein>
    <submittedName>
        <fullName evidence="1">Uncharacterized protein</fullName>
    </submittedName>
</protein>
<dbReference type="EMBL" id="BGPR01000001">
    <property type="protein sequence ID" value="GBL72274.1"/>
    <property type="molecule type" value="Genomic_DNA"/>
</dbReference>
<reference evidence="1 2" key="1">
    <citation type="journal article" date="2019" name="Sci. Rep.">
        <title>Orb-weaving spider Araneus ventricosus genome elucidates the spidroin gene catalogue.</title>
        <authorList>
            <person name="Kono N."/>
            <person name="Nakamura H."/>
            <person name="Ohtoshi R."/>
            <person name="Moran D.A.P."/>
            <person name="Shinohara A."/>
            <person name="Yoshida Y."/>
            <person name="Fujiwara M."/>
            <person name="Mori M."/>
            <person name="Tomita M."/>
            <person name="Arakawa K."/>
        </authorList>
    </citation>
    <scope>NUCLEOTIDE SEQUENCE [LARGE SCALE GENOMIC DNA]</scope>
</reference>
<name>A0A4Y1ZZL4_ARAVE</name>
<keyword evidence="2" id="KW-1185">Reference proteome</keyword>
<proteinExistence type="predicted"/>
<sequence length="102" mass="11921">MLQIAIWIARNMHYRPHYERHVRGTLTRSYASSFAMGQLISLTTIIVQPEEPRTCLRQLLIMVRPPRQFSLVILTSRFEVTRGLFWDSPCNSEPRSEDEGDT</sequence>
<gene>
    <name evidence="1" type="ORF">AVEN_115236_1</name>
</gene>
<evidence type="ECO:0000313" key="2">
    <source>
        <dbReference type="Proteomes" id="UP000499080"/>
    </source>
</evidence>